<dbReference type="CDD" id="cd03443">
    <property type="entry name" value="PaaI_thioesterase"/>
    <property type="match status" value="1"/>
</dbReference>
<dbReference type="InterPro" id="IPR052061">
    <property type="entry name" value="PTE-AB_protein"/>
</dbReference>
<gene>
    <name evidence="2" type="ORF">K402DRAFT_420510</name>
</gene>
<evidence type="ECO:0000313" key="2">
    <source>
        <dbReference type="EMBL" id="KAF1987289.1"/>
    </source>
</evidence>
<dbReference type="Pfam" id="PF03061">
    <property type="entry name" value="4HBT"/>
    <property type="match status" value="1"/>
</dbReference>
<feature type="domain" description="Thioesterase" evidence="1">
    <location>
        <begin position="92"/>
        <end position="176"/>
    </location>
</feature>
<organism evidence="2 3">
    <name type="scientific">Aulographum hederae CBS 113979</name>
    <dbReference type="NCBI Taxonomy" id="1176131"/>
    <lineage>
        <taxon>Eukaryota</taxon>
        <taxon>Fungi</taxon>
        <taxon>Dikarya</taxon>
        <taxon>Ascomycota</taxon>
        <taxon>Pezizomycotina</taxon>
        <taxon>Dothideomycetes</taxon>
        <taxon>Pleosporomycetidae</taxon>
        <taxon>Aulographales</taxon>
        <taxon>Aulographaceae</taxon>
    </lineage>
</organism>
<dbReference type="PANTHER" id="PTHR47260">
    <property type="entry name" value="UPF0644 PROTEIN PB2B4.06"/>
    <property type="match status" value="1"/>
</dbReference>
<dbReference type="EMBL" id="ML977153">
    <property type="protein sequence ID" value="KAF1987289.1"/>
    <property type="molecule type" value="Genomic_DNA"/>
</dbReference>
<name>A0A6G1H2Q8_9PEZI</name>
<dbReference type="Gene3D" id="3.10.129.10">
    <property type="entry name" value="Hotdog Thioesterase"/>
    <property type="match status" value="1"/>
</dbReference>
<dbReference type="OrthoDB" id="506431at2759"/>
<dbReference type="InterPro" id="IPR006683">
    <property type="entry name" value="Thioestr_dom"/>
</dbReference>
<protein>
    <recommendedName>
        <fullName evidence="1">Thioesterase domain-containing protein</fullName>
    </recommendedName>
</protein>
<evidence type="ECO:0000313" key="3">
    <source>
        <dbReference type="Proteomes" id="UP000800041"/>
    </source>
</evidence>
<proteinExistence type="predicted"/>
<evidence type="ECO:0000259" key="1">
    <source>
        <dbReference type="Pfam" id="PF03061"/>
    </source>
</evidence>
<dbReference type="InterPro" id="IPR029069">
    <property type="entry name" value="HotDog_dom_sf"/>
</dbReference>
<reference evidence="2" key="1">
    <citation type="journal article" date="2020" name="Stud. Mycol.">
        <title>101 Dothideomycetes genomes: a test case for predicting lifestyles and emergence of pathogens.</title>
        <authorList>
            <person name="Haridas S."/>
            <person name="Albert R."/>
            <person name="Binder M."/>
            <person name="Bloem J."/>
            <person name="Labutti K."/>
            <person name="Salamov A."/>
            <person name="Andreopoulos B."/>
            <person name="Baker S."/>
            <person name="Barry K."/>
            <person name="Bills G."/>
            <person name="Bluhm B."/>
            <person name="Cannon C."/>
            <person name="Castanera R."/>
            <person name="Culley D."/>
            <person name="Daum C."/>
            <person name="Ezra D."/>
            <person name="Gonzalez J."/>
            <person name="Henrissat B."/>
            <person name="Kuo A."/>
            <person name="Liang C."/>
            <person name="Lipzen A."/>
            <person name="Lutzoni F."/>
            <person name="Magnuson J."/>
            <person name="Mondo S."/>
            <person name="Nolan M."/>
            <person name="Ohm R."/>
            <person name="Pangilinan J."/>
            <person name="Park H.-J."/>
            <person name="Ramirez L."/>
            <person name="Alfaro M."/>
            <person name="Sun H."/>
            <person name="Tritt A."/>
            <person name="Yoshinaga Y."/>
            <person name="Zwiers L.-H."/>
            <person name="Turgeon B."/>
            <person name="Goodwin S."/>
            <person name="Spatafora J."/>
            <person name="Crous P."/>
            <person name="Grigoriev I."/>
        </authorList>
    </citation>
    <scope>NUCLEOTIDE SEQUENCE</scope>
    <source>
        <strain evidence="2">CBS 113979</strain>
    </source>
</reference>
<dbReference type="SUPFAM" id="SSF54637">
    <property type="entry name" value="Thioesterase/thiol ester dehydrase-isomerase"/>
    <property type="match status" value="1"/>
</dbReference>
<accession>A0A6G1H2Q8</accession>
<keyword evidence="3" id="KW-1185">Reference proteome</keyword>
<sequence length="197" mass="21491">MSYGSAALAHFKQIPWCDAILTDPGYCIIPTPSREVKFTGEDSFFSETLQTNRTIQALLSVCSKPDMSTSPLPIREVRMLVAIGDALNGHVNTAHGGLLGCLLDEAMGTHLGVNIEFMSRKEVAKKLTSTMTAYLNVSYKRPVPTPGVVLVRTKIVKSEGRKRWVKGTIEDEQGNVLTIGEALFLGIKKIEAPGMKL</sequence>
<dbReference type="PANTHER" id="PTHR47260:SF3">
    <property type="entry name" value="THIOESTERASE FAMILY PROTEIN (AFU_ORTHOLOGUE AFUA_7G03960)"/>
    <property type="match status" value="1"/>
</dbReference>
<dbReference type="AlphaFoldDB" id="A0A6G1H2Q8"/>
<dbReference type="Proteomes" id="UP000800041">
    <property type="component" value="Unassembled WGS sequence"/>
</dbReference>